<evidence type="ECO:0000313" key="1">
    <source>
        <dbReference type="EMBL" id="KAB3537357.1"/>
    </source>
</evidence>
<dbReference type="CDD" id="cd16416">
    <property type="entry name" value="HAD_BsYqeG-like"/>
    <property type="match status" value="1"/>
</dbReference>
<organism evidence="1 2">
    <name type="scientific">Alkaliphilus pronyensis</name>
    <dbReference type="NCBI Taxonomy" id="1482732"/>
    <lineage>
        <taxon>Bacteria</taxon>
        <taxon>Bacillati</taxon>
        <taxon>Bacillota</taxon>
        <taxon>Clostridia</taxon>
        <taxon>Peptostreptococcales</taxon>
        <taxon>Natronincolaceae</taxon>
        <taxon>Alkaliphilus</taxon>
    </lineage>
</organism>
<dbReference type="EMBL" id="WBZC01000010">
    <property type="protein sequence ID" value="KAB3537357.1"/>
    <property type="molecule type" value="Genomic_DNA"/>
</dbReference>
<comment type="caution">
    <text evidence="1">The sequence shown here is derived from an EMBL/GenBank/DDBJ whole genome shotgun (WGS) entry which is preliminary data.</text>
</comment>
<dbReference type="InterPro" id="IPR006549">
    <property type="entry name" value="HAD-SF_hydro_IIIA"/>
</dbReference>
<evidence type="ECO:0000313" key="2">
    <source>
        <dbReference type="Proteomes" id="UP000432715"/>
    </source>
</evidence>
<protein>
    <submittedName>
        <fullName evidence="1">YqeG family HAD IIIA-type phosphatase</fullName>
    </submittedName>
</protein>
<dbReference type="Pfam" id="PF13242">
    <property type="entry name" value="Hydrolase_like"/>
    <property type="match status" value="1"/>
</dbReference>
<dbReference type="SUPFAM" id="SSF56784">
    <property type="entry name" value="HAD-like"/>
    <property type="match status" value="1"/>
</dbReference>
<sequence length="168" mass="19242">MKLLTPDLYVESIFHLNLQKLKDRGVKGLIIDIDNTLVAWDIKFASEETKKWLLKLLDDGFKVCLVSNNTEDRVVVFNEELKLPAIHRATKPRRVPFKRAMEKLGTNIGNTAVIGDQIFTDVLGGNRMGLYTVLVVPIASKEFWWTTFVRKIERRVLKIVIPGHRGDI</sequence>
<dbReference type="Gene3D" id="3.40.50.1000">
    <property type="entry name" value="HAD superfamily/HAD-like"/>
    <property type="match status" value="1"/>
</dbReference>
<reference evidence="1 2" key="1">
    <citation type="submission" date="2019-10" db="EMBL/GenBank/DDBJ databases">
        <title>Alkaliphilus serpentinus sp. nov. and Alkaliphilus pronyensis sp. nov., two novel anaerobic alkaliphilic species isolated from the serpentinized-hosted hydrothermal field of the Prony Bay (New Caledonia).</title>
        <authorList>
            <person name="Postec A."/>
        </authorList>
    </citation>
    <scope>NUCLEOTIDE SEQUENCE [LARGE SCALE GENOMIC DNA]</scope>
    <source>
        <strain evidence="1 2">LacV</strain>
    </source>
</reference>
<dbReference type="InterPro" id="IPR036412">
    <property type="entry name" value="HAD-like_sf"/>
</dbReference>
<dbReference type="GO" id="GO:0008962">
    <property type="term" value="F:phosphatidylglycerophosphatase activity"/>
    <property type="evidence" value="ECO:0007669"/>
    <property type="project" value="InterPro"/>
</dbReference>
<dbReference type="AlphaFoldDB" id="A0A6I0FDP0"/>
<dbReference type="OrthoDB" id="9787572at2"/>
<dbReference type="NCBIfam" id="TIGR01662">
    <property type="entry name" value="HAD-SF-IIIA"/>
    <property type="match status" value="1"/>
</dbReference>
<name>A0A6I0FDP0_9FIRM</name>
<dbReference type="InterPro" id="IPR010021">
    <property type="entry name" value="PGPP1/Gep4"/>
</dbReference>
<gene>
    <name evidence="1" type="ORF">F8154_03440</name>
</gene>
<proteinExistence type="predicted"/>
<keyword evidence="2" id="KW-1185">Reference proteome</keyword>
<dbReference type="Proteomes" id="UP000432715">
    <property type="component" value="Unassembled WGS sequence"/>
</dbReference>
<accession>A0A6I0FDP0</accession>
<dbReference type="InterPro" id="IPR023214">
    <property type="entry name" value="HAD_sf"/>
</dbReference>
<dbReference type="RefSeq" id="WP_151860189.1">
    <property type="nucleotide sequence ID" value="NZ_WBZC01000010.1"/>
</dbReference>
<dbReference type="NCBIfam" id="TIGR01668">
    <property type="entry name" value="YqeG_hyp_ppase"/>
    <property type="match status" value="1"/>
</dbReference>